<gene>
    <name evidence="2" type="ORF">UFOPK2996_00132</name>
</gene>
<dbReference type="InterPro" id="IPR029032">
    <property type="entry name" value="AhpD-like"/>
</dbReference>
<dbReference type="EMBL" id="CAFAAH010000006">
    <property type="protein sequence ID" value="CAB4786829.1"/>
    <property type="molecule type" value="Genomic_DNA"/>
</dbReference>
<sequence length="144" mass="15740">MSETPREDEAPMAGTSRERGMAKMEEVYGFSYDPATIPGGYVDVTVDHLFGDIWTRPGLDVRDRRMLTIGVLAAQGMPKLLEIQFGAALEREELTEHQVREIVVHLAHYVGWPLSTGANAAAEKVIAARADSAANKDVNKGDSK</sequence>
<dbReference type="PANTHER" id="PTHR33570:SF2">
    <property type="entry name" value="CARBOXYMUCONOLACTONE DECARBOXYLASE-LIKE DOMAIN-CONTAINING PROTEIN"/>
    <property type="match status" value="1"/>
</dbReference>
<feature type="domain" description="Carboxymuconolactone decarboxylase-like" evidence="1">
    <location>
        <begin position="44"/>
        <end position="123"/>
    </location>
</feature>
<accession>A0A6J6WS25</accession>
<proteinExistence type="predicted"/>
<evidence type="ECO:0000313" key="2">
    <source>
        <dbReference type="EMBL" id="CAB4786829.1"/>
    </source>
</evidence>
<dbReference type="AlphaFoldDB" id="A0A6J6WS25"/>
<organism evidence="2">
    <name type="scientific">freshwater metagenome</name>
    <dbReference type="NCBI Taxonomy" id="449393"/>
    <lineage>
        <taxon>unclassified sequences</taxon>
        <taxon>metagenomes</taxon>
        <taxon>ecological metagenomes</taxon>
    </lineage>
</organism>
<protein>
    <submittedName>
        <fullName evidence="2">Unannotated protein</fullName>
    </submittedName>
</protein>
<dbReference type="InterPro" id="IPR052512">
    <property type="entry name" value="4CMD/NDH-1_regulator"/>
</dbReference>
<dbReference type="GO" id="GO:0051920">
    <property type="term" value="F:peroxiredoxin activity"/>
    <property type="evidence" value="ECO:0007669"/>
    <property type="project" value="InterPro"/>
</dbReference>
<name>A0A6J6WS25_9ZZZZ</name>
<dbReference type="Pfam" id="PF02627">
    <property type="entry name" value="CMD"/>
    <property type="match status" value="1"/>
</dbReference>
<evidence type="ECO:0000259" key="1">
    <source>
        <dbReference type="Pfam" id="PF02627"/>
    </source>
</evidence>
<dbReference type="Gene3D" id="1.20.1290.10">
    <property type="entry name" value="AhpD-like"/>
    <property type="match status" value="1"/>
</dbReference>
<reference evidence="2" key="1">
    <citation type="submission" date="2020-05" db="EMBL/GenBank/DDBJ databases">
        <authorList>
            <person name="Chiriac C."/>
            <person name="Salcher M."/>
            <person name="Ghai R."/>
            <person name="Kavagutti S V."/>
        </authorList>
    </citation>
    <scope>NUCLEOTIDE SEQUENCE</scope>
</reference>
<dbReference type="InterPro" id="IPR003779">
    <property type="entry name" value="CMD-like"/>
</dbReference>
<dbReference type="PANTHER" id="PTHR33570">
    <property type="entry name" value="4-CARBOXYMUCONOLACTONE DECARBOXYLASE FAMILY PROTEIN"/>
    <property type="match status" value="1"/>
</dbReference>
<dbReference type="SUPFAM" id="SSF69118">
    <property type="entry name" value="AhpD-like"/>
    <property type="match status" value="1"/>
</dbReference>